<dbReference type="EMBL" id="GL985072">
    <property type="protein sequence ID" value="EGR46627.1"/>
    <property type="molecule type" value="Genomic_DNA"/>
</dbReference>
<feature type="domain" description="Beta-lactamase-related" evidence="2">
    <location>
        <begin position="117"/>
        <end position="474"/>
    </location>
</feature>
<dbReference type="OrthoDB" id="5946976at2759"/>
<reference evidence="3 4" key="1">
    <citation type="journal article" date="2008" name="Nat. Biotechnol.">
        <title>Genome sequencing and analysis of the biomass-degrading fungus Trichoderma reesei (syn. Hypocrea jecorina).</title>
        <authorList>
            <person name="Martinez D."/>
            <person name="Berka R.M."/>
            <person name="Henrissat B."/>
            <person name="Saloheimo M."/>
            <person name="Arvas M."/>
            <person name="Baker S.E."/>
            <person name="Chapman J."/>
            <person name="Chertkov O."/>
            <person name="Coutinho P.M."/>
            <person name="Cullen D."/>
            <person name="Danchin E.G."/>
            <person name="Grigoriev I.V."/>
            <person name="Harris P."/>
            <person name="Jackson M."/>
            <person name="Kubicek C.P."/>
            <person name="Han C.S."/>
            <person name="Ho I."/>
            <person name="Larrondo L.F."/>
            <person name="de Leon A.L."/>
            <person name="Magnuson J.K."/>
            <person name="Merino S."/>
            <person name="Misra M."/>
            <person name="Nelson B."/>
            <person name="Putnam N."/>
            <person name="Robbertse B."/>
            <person name="Salamov A.A."/>
            <person name="Schmoll M."/>
            <person name="Terry A."/>
            <person name="Thayer N."/>
            <person name="Westerholm-Parvinen A."/>
            <person name="Schoch C.L."/>
            <person name="Yao J."/>
            <person name="Barabote R."/>
            <person name="Nelson M.A."/>
            <person name="Detter C."/>
            <person name="Bruce D."/>
            <person name="Kuske C.R."/>
            <person name="Xie G."/>
            <person name="Richardson P."/>
            <person name="Rokhsar D.S."/>
            <person name="Lucas S.M."/>
            <person name="Rubin E.M."/>
            <person name="Dunn-Coleman N."/>
            <person name="Ward M."/>
            <person name="Brettin T.S."/>
        </authorList>
    </citation>
    <scope>NUCLEOTIDE SEQUENCE [LARGE SCALE GENOMIC DNA]</scope>
    <source>
        <strain evidence="3 4">QM6a</strain>
    </source>
</reference>
<dbReference type="InterPro" id="IPR050491">
    <property type="entry name" value="AmpC-like"/>
</dbReference>
<dbReference type="Pfam" id="PF00144">
    <property type="entry name" value="Beta-lactamase"/>
    <property type="match status" value="1"/>
</dbReference>
<dbReference type="RefSeq" id="XP_006967512.1">
    <property type="nucleotide sequence ID" value="XM_006967450.1"/>
</dbReference>
<proteinExistence type="inferred from homology"/>
<dbReference type="HOGENOM" id="CLU_020027_14_2_1"/>
<protein>
    <submittedName>
        <fullName evidence="3">Predicted protein</fullName>
    </submittedName>
</protein>
<dbReference type="SUPFAM" id="SSF56601">
    <property type="entry name" value="beta-lactamase/transpeptidase-like"/>
    <property type="match status" value="1"/>
</dbReference>
<accession>G0RQC5</accession>
<dbReference type="PANTHER" id="PTHR46825">
    <property type="entry name" value="D-ALANYL-D-ALANINE-CARBOXYPEPTIDASE/ENDOPEPTIDASE AMPH"/>
    <property type="match status" value="1"/>
</dbReference>
<dbReference type="PANTHER" id="PTHR46825:SF9">
    <property type="entry name" value="BETA-LACTAMASE-RELATED DOMAIN-CONTAINING PROTEIN"/>
    <property type="match status" value="1"/>
</dbReference>
<dbReference type="KEGG" id="tre:TRIREDRAFT_122995"/>
<evidence type="ECO:0000259" key="2">
    <source>
        <dbReference type="Pfam" id="PF00144"/>
    </source>
</evidence>
<evidence type="ECO:0000313" key="3">
    <source>
        <dbReference type="EMBL" id="EGR46627.1"/>
    </source>
</evidence>
<dbReference type="eggNOG" id="ENOG502QQBX">
    <property type="taxonomic scope" value="Eukaryota"/>
</dbReference>
<dbReference type="VEuPathDB" id="FungiDB:TRIREDRAFT_122995"/>
<comment type="similarity">
    <text evidence="1">Belongs to the peptidase S12 family.</text>
</comment>
<dbReference type="Gene3D" id="3.40.710.10">
    <property type="entry name" value="DD-peptidase/beta-lactamase superfamily"/>
    <property type="match status" value="1"/>
</dbReference>
<name>G0RQC5_HYPJQ</name>
<dbReference type="InterPro" id="IPR001466">
    <property type="entry name" value="Beta-lactam-related"/>
</dbReference>
<sequence>MTQTKKARLTIAAVAVALGPRGLNRSATMLHQRKGLAQRQASQSFRRFSLTQTKHARAVVQGSSLCLRLFHYIGALEVRPGGTGAALRRLNHLSWSNPPEAIIQDLDEAHADILKIKESTGIVGLSAAVVLKERVLWRANIGRMGGVKREVPVDSDTVFPLGALSQGFTAACVAQQVYRRGLSFDDKVSAHLPAVADKHATIGDLLGHRTGLQAPDHLLHLDDGGLFNDRLADAIRAFNSLKPLASGRPRFLHNSLGYALLGAVVDPSYHNYLQKNVLDPLQMTNTRMSTYARYDHGNTTRRFSALDHSRVCTYDPSEFSFNSDVEDASVAVGGMSSSSNDMAKYCIGLNEAWRRRGPAGNARAQKIRRAQVFPDVDLLFDPLQSMGDDAPDGTAKKSHAAGWMTCTLPAALGDLGINAQLMEMPILGSGCAPVTVVWNQSRYHGTNAFVALLPECEAAVIVLSNTMTANDGVDWIGQLLIQTLLDHPYPNNYPLLASVSAETARLRYDEVGARIALSKRPGGPPRPLSQYCGCYKCYFPPYFMRVTRPRMRDRVRFKKCLRIDLREIDGFPLQHLYEDTFTWFLPWDQRVKARLKLDYRPDYYLMRFQPREDGSDIESLVWINDPAKPEGHVFPRISRSASYPYWRC</sequence>
<gene>
    <name evidence="3" type="ORF">TRIREDRAFT_122995</name>
</gene>
<keyword evidence="4" id="KW-1185">Reference proteome</keyword>
<evidence type="ECO:0000313" key="4">
    <source>
        <dbReference type="Proteomes" id="UP000008984"/>
    </source>
</evidence>
<dbReference type="Proteomes" id="UP000008984">
    <property type="component" value="Unassembled WGS sequence"/>
</dbReference>
<dbReference type="InterPro" id="IPR012338">
    <property type="entry name" value="Beta-lactam/transpept-like"/>
</dbReference>
<dbReference type="AlphaFoldDB" id="G0RQC5"/>
<evidence type="ECO:0000256" key="1">
    <source>
        <dbReference type="ARBA" id="ARBA00038215"/>
    </source>
</evidence>
<organism evidence="4">
    <name type="scientific">Hypocrea jecorina (strain QM6a)</name>
    <name type="common">Trichoderma reesei</name>
    <dbReference type="NCBI Taxonomy" id="431241"/>
    <lineage>
        <taxon>Eukaryota</taxon>
        <taxon>Fungi</taxon>
        <taxon>Dikarya</taxon>
        <taxon>Ascomycota</taxon>
        <taxon>Pezizomycotina</taxon>
        <taxon>Sordariomycetes</taxon>
        <taxon>Hypocreomycetidae</taxon>
        <taxon>Hypocreales</taxon>
        <taxon>Hypocreaceae</taxon>
        <taxon>Trichoderma</taxon>
    </lineage>
</organism>
<dbReference type="GeneID" id="18483535"/>